<name>A0A7I8XJC0_BURXY</name>
<dbReference type="Proteomes" id="UP000582659">
    <property type="component" value="Unassembled WGS sequence"/>
</dbReference>
<accession>A0A7I8XJC0</accession>
<dbReference type="EMBL" id="CAJFCV020000005">
    <property type="protein sequence ID" value="CAG9121193.1"/>
    <property type="molecule type" value="Genomic_DNA"/>
</dbReference>
<evidence type="ECO:0000256" key="1">
    <source>
        <dbReference type="ARBA" id="ARBA00008511"/>
    </source>
</evidence>
<dbReference type="PANTHER" id="PTHR22997">
    <property type="entry name" value="PIH1 DOMAIN-CONTAINING PROTEIN 1"/>
    <property type="match status" value="1"/>
</dbReference>
<comment type="function">
    <text evidence="2">Involved in the assembly of C/D box small nucleolar ribonucleoprotein (snoRNP) particles. Recruits the SWI/SNF complex to the core promoter of rRNA genes and enhances pre-rRNA transcription. Mediates interaction of TELO2 with the R2TP complex which is necessary for the stability of MTOR and SMG1. Positively regulates the assembly and activity of the mTORC1 complex.</text>
</comment>
<dbReference type="SUPFAM" id="SSF55486">
    <property type="entry name" value="Metalloproteases ('zincins'), catalytic domain"/>
    <property type="match status" value="1"/>
</dbReference>
<dbReference type="PANTHER" id="PTHR22997:SF0">
    <property type="entry name" value="PIH1 DOMAIN-CONTAINING PROTEIN 1"/>
    <property type="match status" value="1"/>
</dbReference>
<dbReference type="Pfam" id="PF08190">
    <property type="entry name" value="PIH1"/>
    <property type="match status" value="1"/>
</dbReference>
<dbReference type="EMBL" id="CAJFDI010000005">
    <property type="protein sequence ID" value="CAD5230276.1"/>
    <property type="molecule type" value="Genomic_DNA"/>
</dbReference>
<evidence type="ECO:0000313" key="4">
    <source>
        <dbReference type="EMBL" id="CAD5230276.1"/>
    </source>
</evidence>
<dbReference type="InterPro" id="IPR012981">
    <property type="entry name" value="PIH1_N"/>
</dbReference>
<gene>
    <name evidence="4" type="ORF">BXYJ_LOCUS10906</name>
</gene>
<evidence type="ECO:0000256" key="2">
    <source>
        <dbReference type="ARBA" id="ARBA00046233"/>
    </source>
</evidence>
<sequence>MKTSDAAKELAEEARDYWIITPEPGYVVKTACRNVGSEPHPSKLFVNICHSTKIPPPMDGQWDEEDMLRKLETNPDDINIPTCVGVLEATKDLKGEPARKVDVVVNSIFYKKYVDKSEFYRQLLFMVVCSSIERQHNLIIEVKTHKTLRKNTHWGEISQQRIRKSPAECLIKEDHSSKCVDAEDLEPSPAISGQKFTATLVAGRIVEIVVQVQDEAKKSVKEAGRLRCKLNEDRVVVILDNKRSILDIFLPYHLNFNESDDDWIEKRSEFMEMGIDTNFRPCDDFERFATNGFTTDFFAKWRTDRAKRILSAQPAAQEPPVLQKVRRAYSNCLADRSILQIDRTFYPGATTEESLQRTQQLIDYIARNQFEDNTGFKEAYQKVLNTLWKFGSNFLSEKHFGRQIAVPKPENVTFGETDTCNSVFANDKTQCVNMMSYTFDVMFGSEKNARIYFPQDRISRRQLMDYFLFLFKSPKNPGFFANCEEMTLEIFPMYYKKLLFDEMEAHEGFAKMNTQLFQYLTTIVQQYSSTTRYLNITEEAKNKTYEYLKDYLKFEPIGHPIFENSNFEKYFGQLALSDNPDLNELSKLWKSRNVNNLKPIIQFNIDKDINFYWTPRLDEHTTIMKDGDFQYVGFNFEAFEPMFYHSTYTPAVMYPNFAFAFPTAALNQILFAAYAKWNANFTRRKHFSGKNIGEMSQDQLFYVALAQLIRLQGQKHFADIKDDIFIKIQCQYQFLNAFKCTEKYDSRPSTRCELLNENFFPNYNLSFYGNLRGVETLFPP</sequence>
<reference evidence="4" key="1">
    <citation type="submission" date="2020-09" db="EMBL/GenBank/DDBJ databases">
        <authorList>
            <person name="Kikuchi T."/>
        </authorList>
    </citation>
    <scope>NUCLEOTIDE SEQUENCE</scope>
    <source>
        <strain evidence="4">Ka4C1</strain>
    </source>
</reference>
<dbReference type="SMR" id="A0A7I8XJC0"/>
<evidence type="ECO:0000259" key="3">
    <source>
        <dbReference type="Pfam" id="PF08190"/>
    </source>
</evidence>
<protein>
    <submittedName>
        <fullName evidence="4">(pine wood nematode) hypothetical protein</fullName>
    </submittedName>
</protein>
<comment type="similarity">
    <text evidence="1">Belongs to the PIH1 family.</text>
</comment>
<proteinExistence type="inferred from homology"/>
<dbReference type="GO" id="GO:0005737">
    <property type="term" value="C:cytoplasm"/>
    <property type="evidence" value="ECO:0007669"/>
    <property type="project" value="TreeGrafter"/>
</dbReference>
<evidence type="ECO:0000313" key="5">
    <source>
        <dbReference type="Proteomes" id="UP000659654"/>
    </source>
</evidence>
<feature type="domain" description="PIH1 N-terminal" evidence="3">
    <location>
        <begin position="11"/>
        <end position="167"/>
    </location>
</feature>
<dbReference type="AlphaFoldDB" id="A0A7I8XJC0"/>
<comment type="caution">
    <text evidence="4">The sequence shown here is derived from an EMBL/GenBank/DDBJ whole genome shotgun (WGS) entry which is preliminary data.</text>
</comment>
<dbReference type="Proteomes" id="UP000659654">
    <property type="component" value="Unassembled WGS sequence"/>
</dbReference>
<dbReference type="GO" id="GO:1990904">
    <property type="term" value="C:ribonucleoprotein complex"/>
    <property type="evidence" value="ECO:0007669"/>
    <property type="project" value="TreeGrafter"/>
</dbReference>
<organism evidence="4 5">
    <name type="scientific">Bursaphelenchus xylophilus</name>
    <name type="common">Pinewood nematode worm</name>
    <name type="synonym">Aphelenchoides xylophilus</name>
    <dbReference type="NCBI Taxonomy" id="6326"/>
    <lineage>
        <taxon>Eukaryota</taxon>
        <taxon>Metazoa</taxon>
        <taxon>Ecdysozoa</taxon>
        <taxon>Nematoda</taxon>
        <taxon>Chromadorea</taxon>
        <taxon>Rhabditida</taxon>
        <taxon>Tylenchina</taxon>
        <taxon>Tylenchomorpha</taxon>
        <taxon>Aphelenchoidea</taxon>
        <taxon>Aphelenchoididae</taxon>
        <taxon>Bursaphelenchus</taxon>
    </lineage>
</organism>
<dbReference type="InterPro" id="IPR050734">
    <property type="entry name" value="PIH1/Kintoun_subfamily"/>
</dbReference>
<dbReference type="GO" id="GO:0006364">
    <property type="term" value="P:rRNA processing"/>
    <property type="evidence" value="ECO:0007669"/>
    <property type="project" value="TreeGrafter"/>
</dbReference>
<keyword evidence="5" id="KW-1185">Reference proteome</keyword>
<dbReference type="OrthoDB" id="5135119at2759"/>
<dbReference type="GO" id="GO:0000492">
    <property type="term" value="P:box C/D snoRNP assembly"/>
    <property type="evidence" value="ECO:0007669"/>
    <property type="project" value="TreeGrafter"/>
</dbReference>
<dbReference type="GO" id="GO:0097255">
    <property type="term" value="C:R2TP complex"/>
    <property type="evidence" value="ECO:0007669"/>
    <property type="project" value="TreeGrafter"/>
</dbReference>